<reference evidence="1" key="1">
    <citation type="submission" date="2024-07" db="EMBL/GenBank/DDBJ databases">
        <authorList>
            <person name="Jiang Y."/>
            <person name="Qin Q."/>
        </authorList>
    </citation>
    <scope>NUCLEOTIDE SEQUENCE</scope>
    <source>
        <strain evidence="1">SD03</strain>
    </source>
</reference>
<name>A0AB39AW12_9GAMM</name>
<accession>A0AB39AW12</accession>
<dbReference type="AlphaFoldDB" id="A0AB39AW12"/>
<evidence type="ECO:0000313" key="1">
    <source>
        <dbReference type="EMBL" id="XDH89708.1"/>
    </source>
</evidence>
<dbReference type="RefSeq" id="WP_368485806.1">
    <property type="nucleotide sequence ID" value="NZ_CP162515.1"/>
</dbReference>
<protein>
    <submittedName>
        <fullName evidence="1">Uncharacterized protein</fullName>
    </submittedName>
</protein>
<proteinExistence type="predicted"/>
<organism evidence="1">
    <name type="scientific">Pseudoalteromonas sp. SD03</name>
    <dbReference type="NCBI Taxonomy" id="3231719"/>
    <lineage>
        <taxon>Bacteria</taxon>
        <taxon>Pseudomonadati</taxon>
        <taxon>Pseudomonadota</taxon>
        <taxon>Gammaproteobacteria</taxon>
        <taxon>Alteromonadales</taxon>
        <taxon>Pseudoalteromonadaceae</taxon>
        <taxon>Pseudoalteromonas</taxon>
    </lineage>
</organism>
<dbReference type="EMBL" id="CP162515">
    <property type="protein sequence ID" value="XDH89708.1"/>
    <property type="molecule type" value="Genomic_DNA"/>
</dbReference>
<sequence length="198" mass="22169">MKKELLFSLLLIPNILMASETEKFCNKLGGSKGDNFYSYQFCDFLTGKPVTPLHASTEAIAKSHTGLKSKDGHWQSFELSLYQDKVVITKNFNSRSYGKPIILSAQGSIDNGSPFDFELVNYGFGERVGFSSGVVRESVVQGATYSKLLDQIKNGKIMKVLWIEKDLAMGTNVTFSMEFSLKDSEKFITYISKDSFTF</sequence>
<gene>
    <name evidence="1" type="ORF">ABZP26_17450</name>
</gene>